<evidence type="ECO:0000256" key="2">
    <source>
        <dbReference type="ARBA" id="ARBA00023098"/>
    </source>
</evidence>
<keyword evidence="2" id="KW-0443">Lipid metabolism</keyword>
<name>A0A5P1FN84_ASPOF</name>
<dbReference type="GO" id="GO:0004630">
    <property type="term" value="F:phospholipase D activity"/>
    <property type="evidence" value="ECO:0007669"/>
    <property type="project" value="TreeGrafter"/>
</dbReference>
<dbReference type="EMBL" id="CM007382">
    <property type="protein sequence ID" value="ONK78090.1"/>
    <property type="molecule type" value="Genomic_DNA"/>
</dbReference>
<dbReference type="PANTHER" id="PTHR18896:SF137">
    <property type="entry name" value="PHOSPHOLIPASE D ALPHA 4"/>
    <property type="match status" value="1"/>
</dbReference>
<keyword evidence="4" id="KW-1185">Reference proteome</keyword>
<dbReference type="InterPro" id="IPR015679">
    <property type="entry name" value="PLipase_D_fam"/>
</dbReference>
<keyword evidence="1" id="KW-0677">Repeat</keyword>
<evidence type="ECO:0008006" key="5">
    <source>
        <dbReference type="Google" id="ProtNLM"/>
    </source>
</evidence>
<dbReference type="Gene3D" id="3.30.870.10">
    <property type="entry name" value="Endonuclease Chain A"/>
    <property type="match status" value="2"/>
</dbReference>
<proteinExistence type="predicted"/>
<gene>
    <name evidence="3" type="ORF">A4U43_C02F14210</name>
</gene>
<organism evidence="3 4">
    <name type="scientific">Asparagus officinalis</name>
    <name type="common">Garden asparagus</name>
    <dbReference type="NCBI Taxonomy" id="4686"/>
    <lineage>
        <taxon>Eukaryota</taxon>
        <taxon>Viridiplantae</taxon>
        <taxon>Streptophyta</taxon>
        <taxon>Embryophyta</taxon>
        <taxon>Tracheophyta</taxon>
        <taxon>Spermatophyta</taxon>
        <taxon>Magnoliopsida</taxon>
        <taxon>Liliopsida</taxon>
        <taxon>Asparagales</taxon>
        <taxon>Asparagaceae</taxon>
        <taxon>Asparagoideae</taxon>
        <taxon>Asparagus</taxon>
    </lineage>
</organism>
<dbReference type="PANTHER" id="PTHR18896">
    <property type="entry name" value="PHOSPHOLIPASE D"/>
    <property type="match status" value="1"/>
</dbReference>
<accession>A0A5P1FN84</accession>
<dbReference type="GO" id="GO:0005886">
    <property type="term" value="C:plasma membrane"/>
    <property type="evidence" value="ECO:0007669"/>
    <property type="project" value="TreeGrafter"/>
</dbReference>
<evidence type="ECO:0000313" key="4">
    <source>
        <dbReference type="Proteomes" id="UP000243459"/>
    </source>
</evidence>
<sequence>MYRIESCACKNQDWKHKSGRNETRAQPSLEPELQSSTDTMIKLSLKTAFSTLGKVQIQASHLLIEKDQVFNQFLLTNKGRLSTKLKLAFNLSFRRANCELDWGRGLTRRGFAGLTNGVTFPQRSNCRVILYQDAHHGPKFEPIIGLGTDKCYKPRKLWEDVFRAINGAKIFIYIAGWSFNPKTVLVRDPQTDIPNAQGIEIGELLKRKADEGVAVRVMIWDDETSSHWIKNQGVMRTHDEQALDYFKQTKVVCRLCPRLHHSFPTLFAHHQKTISMDCNTAELYNIAGEDSCGDREIISFLGGLDLCDGRYDTEEHSLFQTLNSESHAHDFYQINFAGATLRRGGPREPWHDAHACVSGEAARDVLDNFEQRWMKQCNSSHLVPIKIGTCNKDRCHGIRNWNVQVFRSIDHVSVQALPDRSHTAEQSIHDAYVAAIRRAERFIYIENQYFIGGCHLWEQDQHSTCTNLIPVEIALKIAS</sequence>
<protein>
    <recommendedName>
        <fullName evidence="5">Phospholipase D</fullName>
    </recommendedName>
</protein>
<evidence type="ECO:0000256" key="1">
    <source>
        <dbReference type="ARBA" id="ARBA00022737"/>
    </source>
</evidence>
<dbReference type="Gramene" id="ONK78090">
    <property type="protein sequence ID" value="ONK78090"/>
    <property type="gene ID" value="A4U43_C02F14210"/>
</dbReference>
<evidence type="ECO:0000313" key="3">
    <source>
        <dbReference type="EMBL" id="ONK78090.1"/>
    </source>
</evidence>
<reference evidence="4" key="1">
    <citation type="journal article" date="2017" name="Nat. Commun.">
        <title>The asparagus genome sheds light on the origin and evolution of a young Y chromosome.</title>
        <authorList>
            <person name="Harkess A."/>
            <person name="Zhou J."/>
            <person name="Xu C."/>
            <person name="Bowers J.E."/>
            <person name="Van der Hulst R."/>
            <person name="Ayyampalayam S."/>
            <person name="Mercati F."/>
            <person name="Riccardi P."/>
            <person name="McKain M.R."/>
            <person name="Kakrana A."/>
            <person name="Tang H."/>
            <person name="Ray J."/>
            <person name="Groenendijk J."/>
            <person name="Arikit S."/>
            <person name="Mathioni S.M."/>
            <person name="Nakano M."/>
            <person name="Shan H."/>
            <person name="Telgmann-Rauber A."/>
            <person name="Kanno A."/>
            <person name="Yue Z."/>
            <person name="Chen H."/>
            <person name="Li W."/>
            <person name="Chen Y."/>
            <person name="Xu X."/>
            <person name="Zhang Y."/>
            <person name="Luo S."/>
            <person name="Chen H."/>
            <person name="Gao J."/>
            <person name="Mao Z."/>
            <person name="Pires J.C."/>
            <person name="Luo M."/>
            <person name="Kudrna D."/>
            <person name="Wing R.A."/>
            <person name="Meyers B.C."/>
            <person name="Yi K."/>
            <person name="Kong H."/>
            <person name="Lavrijsen P."/>
            <person name="Sunseri F."/>
            <person name="Falavigna A."/>
            <person name="Ye Y."/>
            <person name="Leebens-Mack J.H."/>
            <person name="Chen G."/>
        </authorList>
    </citation>
    <scope>NUCLEOTIDE SEQUENCE [LARGE SCALE GENOMIC DNA]</scope>
    <source>
        <strain evidence="4">cv. DH0086</strain>
    </source>
</reference>
<dbReference type="GO" id="GO:0009395">
    <property type="term" value="P:phospholipid catabolic process"/>
    <property type="evidence" value="ECO:0007669"/>
    <property type="project" value="TreeGrafter"/>
</dbReference>
<dbReference type="SUPFAM" id="SSF56024">
    <property type="entry name" value="Phospholipase D/nuclease"/>
    <property type="match status" value="2"/>
</dbReference>
<dbReference type="AlphaFoldDB" id="A0A5P1FN84"/>
<dbReference type="Proteomes" id="UP000243459">
    <property type="component" value="Chromosome 2"/>
</dbReference>